<keyword evidence="2" id="KW-1185">Reference proteome</keyword>
<dbReference type="EMBL" id="CAJVPQ010000058">
    <property type="protein sequence ID" value="CAG8441561.1"/>
    <property type="molecule type" value="Genomic_DNA"/>
</dbReference>
<evidence type="ECO:0000313" key="2">
    <source>
        <dbReference type="Proteomes" id="UP000789570"/>
    </source>
</evidence>
<name>A0A9N8VBD7_9GLOM</name>
<organism evidence="1 2">
    <name type="scientific">Funneliformis caledonium</name>
    <dbReference type="NCBI Taxonomy" id="1117310"/>
    <lineage>
        <taxon>Eukaryota</taxon>
        <taxon>Fungi</taxon>
        <taxon>Fungi incertae sedis</taxon>
        <taxon>Mucoromycota</taxon>
        <taxon>Glomeromycotina</taxon>
        <taxon>Glomeromycetes</taxon>
        <taxon>Glomerales</taxon>
        <taxon>Glomeraceae</taxon>
        <taxon>Funneliformis</taxon>
    </lineage>
</organism>
<protein>
    <submittedName>
        <fullName evidence="1">12598_t:CDS:1</fullName>
    </submittedName>
</protein>
<evidence type="ECO:0000313" key="1">
    <source>
        <dbReference type="EMBL" id="CAG8441561.1"/>
    </source>
</evidence>
<dbReference type="Proteomes" id="UP000789570">
    <property type="component" value="Unassembled WGS sequence"/>
</dbReference>
<gene>
    <name evidence="1" type="ORF">FCALED_LOCUS578</name>
</gene>
<comment type="caution">
    <text evidence="1">The sequence shown here is derived from an EMBL/GenBank/DDBJ whole genome shotgun (WGS) entry which is preliminary data.</text>
</comment>
<dbReference type="AlphaFoldDB" id="A0A9N8VBD7"/>
<proteinExistence type="predicted"/>
<accession>A0A9N8VBD7</accession>
<sequence length="68" mass="8312">MLDTQGYLYYYFEYCKLDRNFRKQHSIKDQFVERSKFGPSWKGLVILSDKRYTIALNLKRHSKMCNHT</sequence>
<reference evidence="1" key="1">
    <citation type="submission" date="2021-06" db="EMBL/GenBank/DDBJ databases">
        <authorList>
            <person name="Kallberg Y."/>
            <person name="Tangrot J."/>
            <person name="Rosling A."/>
        </authorList>
    </citation>
    <scope>NUCLEOTIDE SEQUENCE</scope>
    <source>
        <strain evidence="1">UK204</strain>
    </source>
</reference>